<name>A0A6C0IJL6_9ZZZZ</name>
<evidence type="ECO:0000256" key="1">
    <source>
        <dbReference type="SAM" id="Phobius"/>
    </source>
</evidence>
<sequence>MLSRYINIPIFLIALSIGIFAVYITVPEKRNIYVFPTHENVEIMQYKDKADNCFQYKETEVDCPTNEKEITQVKPQY</sequence>
<feature type="transmembrane region" description="Helical" evidence="1">
    <location>
        <begin position="6"/>
        <end position="26"/>
    </location>
</feature>
<organism evidence="2">
    <name type="scientific">viral metagenome</name>
    <dbReference type="NCBI Taxonomy" id="1070528"/>
    <lineage>
        <taxon>unclassified sequences</taxon>
        <taxon>metagenomes</taxon>
        <taxon>organismal metagenomes</taxon>
    </lineage>
</organism>
<keyword evidence="1" id="KW-0472">Membrane</keyword>
<keyword evidence="1" id="KW-1133">Transmembrane helix</keyword>
<accession>A0A6C0IJL6</accession>
<keyword evidence="1" id="KW-0812">Transmembrane</keyword>
<evidence type="ECO:0000313" key="2">
    <source>
        <dbReference type="EMBL" id="QHT93009.1"/>
    </source>
</evidence>
<protein>
    <submittedName>
        <fullName evidence="2">Uncharacterized protein</fullName>
    </submittedName>
</protein>
<reference evidence="2" key="1">
    <citation type="journal article" date="2020" name="Nature">
        <title>Giant virus diversity and host interactions through global metagenomics.</title>
        <authorList>
            <person name="Schulz F."/>
            <person name="Roux S."/>
            <person name="Paez-Espino D."/>
            <person name="Jungbluth S."/>
            <person name="Walsh D.A."/>
            <person name="Denef V.J."/>
            <person name="McMahon K.D."/>
            <person name="Konstantinidis K.T."/>
            <person name="Eloe-Fadrosh E.A."/>
            <person name="Kyrpides N.C."/>
            <person name="Woyke T."/>
        </authorList>
    </citation>
    <scope>NUCLEOTIDE SEQUENCE</scope>
    <source>
        <strain evidence="2">GVMAG-M-3300023210-19</strain>
    </source>
</reference>
<dbReference type="AlphaFoldDB" id="A0A6C0IJL6"/>
<proteinExistence type="predicted"/>
<dbReference type="EMBL" id="MN740199">
    <property type="protein sequence ID" value="QHT93009.1"/>
    <property type="molecule type" value="Genomic_DNA"/>
</dbReference>